<feature type="domain" description="PPM-type phosphatase" evidence="2">
    <location>
        <begin position="147"/>
        <end position="357"/>
    </location>
</feature>
<sequence length="387" mass="43718">MLLDQLYPKISNIKFTVKHIKHIKGILKMNNITPLPAINDNKVEVQENNLQPNEEQKPPQVHLPQESAESTITEPTSTQEKLEKLKAIKEKEKALAEEKAKLEQEINQRNSQKEHEIPPLVLNNRKWFAEYEAVVGLKHRKPLPPGPGQDAAFASAEEQFSVIVTADGAGSSIVSDIGSQRVVSGIYRLIHTLYRSQFAQLDEEIEVNKEIVQRWALILTKHAKGILEDLSNEYRREIKDFRCTLLVGVVGKIQTFWFKVGDGAIIKETLEKNQNNEPEYQLSTLGEVGKGEHANETVFISESLSPEDVYYGSFFNNNLTALFAMSDGAAFKFMSNDGRRVAPKLSKLAEALRNNELKRYDLTKLFYSEPFLEGHDGDDCSIALIAR</sequence>
<gene>
    <name evidence="3" type="ORF">E5Q53_03870</name>
</gene>
<dbReference type="KEGG" id="hpaa:E5Q53_03870"/>
<name>A0AAE6MNN7_HAEPH</name>
<evidence type="ECO:0000256" key="1">
    <source>
        <dbReference type="SAM" id="MobiDB-lite"/>
    </source>
</evidence>
<dbReference type="Proteomes" id="UP000323974">
    <property type="component" value="Chromosome"/>
</dbReference>
<evidence type="ECO:0000313" key="4">
    <source>
        <dbReference type="Proteomes" id="UP000323974"/>
    </source>
</evidence>
<dbReference type="SUPFAM" id="SSF81606">
    <property type="entry name" value="PP2C-like"/>
    <property type="match status" value="1"/>
</dbReference>
<organism evidence="3 4">
    <name type="scientific">Haemophilus parahaemolyticus</name>
    <dbReference type="NCBI Taxonomy" id="735"/>
    <lineage>
        <taxon>Bacteria</taxon>
        <taxon>Pseudomonadati</taxon>
        <taxon>Pseudomonadota</taxon>
        <taxon>Gammaproteobacteria</taxon>
        <taxon>Pasteurellales</taxon>
        <taxon>Pasteurellaceae</taxon>
        <taxon>Haemophilus</taxon>
    </lineage>
</organism>
<accession>A0AAE6MNN7</accession>
<dbReference type="InterPro" id="IPR001932">
    <property type="entry name" value="PPM-type_phosphatase-like_dom"/>
</dbReference>
<evidence type="ECO:0000259" key="2">
    <source>
        <dbReference type="Pfam" id="PF13672"/>
    </source>
</evidence>
<dbReference type="AlphaFoldDB" id="A0AAE6MNN7"/>
<feature type="compositionally biased region" description="Polar residues" evidence="1">
    <location>
        <begin position="67"/>
        <end position="78"/>
    </location>
</feature>
<protein>
    <submittedName>
        <fullName evidence="3">Protein phosphatase 2C domain-containing protein</fullName>
    </submittedName>
</protein>
<evidence type="ECO:0000313" key="3">
    <source>
        <dbReference type="EMBL" id="QEN10652.1"/>
    </source>
</evidence>
<dbReference type="EMBL" id="CP038817">
    <property type="protein sequence ID" value="QEN10652.1"/>
    <property type="molecule type" value="Genomic_DNA"/>
</dbReference>
<proteinExistence type="predicted"/>
<reference evidence="3 4" key="1">
    <citation type="submission" date="2019-04" db="EMBL/GenBank/DDBJ databases">
        <title>Complete Genome and Methylome Analysis of Haemophilus haemolyticus NEB129.</title>
        <authorList>
            <person name="Fomenkov A."/>
            <person name="Roberts R.J."/>
            <person name="Anton B.P."/>
            <person name="Vincze T."/>
        </authorList>
    </citation>
    <scope>NUCLEOTIDE SEQUENCE [LARGE SCALE GENOMIC DNA]</scope>
    <source>
        <strain evidence="3 4">NEB129</strain>
    </source>
</reference>
<feature type="region of interest" description="Disordered" evidence="1">
    <location>
        <begin position="52"/>
        <end position="80"/>
    </location>
</feature>
<dbReference type="Pfam" id="PF13672">
    <property type="entry name" value="PP2C_2"/>
    <property type="match status" value="1"/>
</dbReference>
<dbReference type="InterPro" id="IPR036457">
    <property type="entry name" value="PPM-type-like_dom_sf"/>
</dbReference>